<keyword evidence="2" id="KW-1185">Reference proteome</keyword>
<dbReference type="InterPro" id="IPR036156">
    <property type="entry name" value="Beta-gal/glucu_dom_sf"/>
</dbReference>
<organism evidence="1 2">
    <name type="scientific">Maribacter litopenaei</name>
    <dbReference type="NCBI Taxonomy" id="2976127"/>
    <lineage>
        <taxon>Bacteria</taxon>
        <taxon>Pseudomonadati</taxon>
        <taxon>Bacteroidota</taxon>
        <taxon>Flavobacteriia</taxon>
        <taxon>Flavobacteriales</taxon>
        <taxon>Flavobacteriaceae</taxon>
        <taxon>Maribacter</taxon>
    </lineage>
</organism>
<reference evidence="1" key="1">
    <citation type="submission" date="2022-09" db="EMBL/GenBank/DDBJ databases">
        <title>Maribacter litopenaei sp. nov., isolated from the intestinal tract of the Pacific White Shrimp, Litopenaeus vannamei.</title>
        <authorList>
            <person name="Kim S.Y."/>
            <person name="Hwang C.Y."/>
        </authorList>
    </citation>
    <scope>NUCLEOTIDE SEQUENCE</scope>
    <source>
        <strain evidence="1">HL-LV01</strain>
    </source>
</reference>
<dbReference type="Proteomes" id="UP001059209">
    <property type="component" value="Chromosome"/>
</dbReference>
<gene>
    <name evidence="1" type="ORF">NYZ99_06140</name>
</gene>
<dbReference type="SUPFAM" id="SSF49303">
    <property type="entry name" value="beta-Galactosidase/glucuronidase domain"/>
    <property type="match status" value="1"/>
</dbReference>
<dbReference type="EMBL" id="CP104205">
    <property type="protein sequence ID" value="UWX55942.1"/>
    <property type="molecule type" value="Genomic_DNA"/>
</dbReference>
<protein>
    <submittedName>
        <fullName evidence="1">Uncharacterized protein</fullName>
    </submittedName>
</protein>
<dbReference type="RefSeq" id="WP_260574451.1">
    <property type="nucleotide sequence ID" value="NZ_CP104205.1"/>
</dbReference>
<proteinExistence type="predicted"/>
<sequence length="70" mass="7581">MNIKTIPNVDNNTVTVIPEIKGSDFGDIVEVSVFDKGTLVSNAMAKNGLEMVLPVGNSKLWSPNLLFCMI</sequence>
<evidence type="ECO:0000313" key="2">
    <source>
        <dbReference type="Proteomes" id="UP001059209"/>
    </source>
</evidence>
<evidence type="ECO:0000313" key="1">
    <source>
        <dbReference type="EMBL" id="UWX55942.1"/>
    </source>
</evidence>
<name>A0ABY5YA87_9FLAO</name>
<accession>A0ABY5YA87</accession>